<proteinExistence type="predicted"/>
<feature type="region of interest" description="Disordered" evidence="1">
    <location>
        <begin position="1"/>
        <end position="21"/>
    </location>
</feature>
<reference evidence="3 4" key="1">
    <citation type="submission" date="2019-12" db="EMBL/GenBank/DDBJ databases">
        <title>Comparative genomics gives insights into the taxonomy of the Azoarcus-Aromatoleum group and reveals separate origins of nif in the plant-associated Azoarcus and non-plant-associated Aromatoleum sub-groups.</title>
        <authorList>
            <person name="Lafos M."/>
            <person name="Maluk M."/>
            <person name="Batista M."/>
            <person name="Junghare M."/>
            <person name="Carmona M."/>
            <person name="Faoro H."/>
            <person name="Cruz L.M."/>
            <person name="Battistoni F."/>
            <person name="De Souza E."/>
            <person name="Pedrosa F."/>
            <person name="Chen W.-M."/>
            <person name="Poole P.S."/>
            <person name="Dixon R.A."/>
            <person name="James E.K."/>
        </authorList>
    </citation>
    <scope>NUCLEOTIDE SEQUENCE [LARGE SCALE GENOMIC DNA]</scope>
    <source>
        <strain evidence="3 4">Td21</strain>
    </source>
</reference>
<evidence type="ECO:0000256" key="2">
    <source>
        <dbReference type="SAM" id="Phobius"/>
    </source>
</evidence>
<keyword evidence="4" id="KW-1185">Reference proteome</keyword>
<accession>A0ABX1PSL6</accession>
<dbReference type="RefSeq" id="WP_169254340.1">
    <property type="nucleotide sequence ID" value="NZ_WTVN01000001.1"/>
</dbReference>
<keyword evidence="2" id="KW-1133">Transmembrane helix</keyword>
<feature type="transmembrane region" description="Helical" evidence="2">
    <location>
        <begin position="48"/>
        <end position="65"/>
    </location>
</feature>
<name>A0ABX1PSL6_9RHOO</name>
<comment type="caution">
    <text evidence="3">The sequence shown here is derived from an EMBL/GenBank/DDBJ whole genome shotgun (WGS) entry which is preliminary data.</text>
</comment>
<dbReference type="Proteomes" id="UP000623795">
    <property type="component" value="Unassembled WGS sequence"/>
</dbReference>
<evidence type="ECO:0000313" key="4">
    <source>
        <dbReference type="Proteomes" id="UP000623795"/>
    </source>
</evidence>
<gene>
    <name evidence="3" type="ORF">GPA22_01645</name>
</gene>
<keyword evidence="2" id="KW-0812">Transmembrane</keyword>
<organism evidence="3 4">
    <name type="scientific">Aromatoleum toluvorans</name>
    <dbReference type="NCBI Taxonomy" id="92002"/>
    <lineage>
        <taxon>Bacteria</taxon>
        <taxon>Pseudomonadati</taxon>
        <taxon>Pseudomonadota</taxon>
        <taxon>Betaproteobacteria</taxon>
        <taxon>Rhodocyclales</taxon>
        <taxon>Rhodocyclaceae</taxon>
        <taxon>Aromatoleum</taxon>
    </lineage>
</organism>
<evidence type="ECO:0000313" key="3">
    <source>
        <dbReference type="EMBL" id="NMG42437.1"/>
    </source>
</evidence>
<protein>
    <submittedName>
        <fullName evidence="3">Uncharacterized protein</fullName>
    </submittedName>
</protein>
<keyword evidence="2" id="KW-0472">Membrane</keyword>
<sequence length="66" mass="7374">MAAPIQGGGLTRPQANDPPACVRPRPDRCIFPNLPSCMEVVMPLNTSLTALFFFGLFGELLRFFFW</sequence>
<feature type="compositionally biased region" description="Gly residues" evidence="1">
    <location>
        <begin position="1"/>
        <end position="10"/>
    </location>
</feature>
<dbReference type="EMBL" id="WTVN01000001">
    <property type="protein sequence ID" value="NMG42437.1"/>
    <property type="molecule type" value="Genomic_DNA"/>
</dbReference>
<evidence type="ECO:0000256" key="1">
    <source>
        <dbReference type="SAM" id="MobiDB-lite"/>
    </source>
</evidence>